<dbReference type="EMBL" id="JAHRIQ010093863">
    <property type="protein sequence ID" value="MEQ2251728.1"/>
    <property type="molecule type" value="Genomic_DNA"/>
</dbReference>
<comment type="caution">
    <text evidence="1">The sequence shown here is derived from an EMBL/GenBank/DDBJ whole genome shotgun (WGS) entry which is preliminary data.</text>
</comment>
<keyword evidence="2" id="KW-1185">Reference proteome</keyword>
<gene>
    <name evidence="1" type="ORF">ILYODFUR_014131</name>
</gene>
<evidence type="ECO:0000313" key="1">
    <source>
        <dbReference type="EMBL" id="MEQ2251728.1"/>
    </source>
</evidence>
<protein>
    <submittedName>
        <fullName evidence="1">Uncharacterized protein</fullName>
    </submittedName>
</protein>
<proteinExistence type="predicted"/>
<organism evidence="1 2">
    <name type="scientific">Ilyodon furcidens</name>
    <name type="common">goldbreast splitfin</name>
    <dbReference type="NCBI Taxonomy" id="33524"/>
    <lineage>
        <taxon>Eukaryota</taxon>
        <taxon>Metazoa</taxon>
        <taxon>Chordata</taxon>
        <taxon>Craniata</taxon>
        <taxon>Vertebrata</taxon>
        <taxon>Euteleostomi</taxon>
        <taxon>Actinopterygii</taxon>
        <taxon>Neopterygii</taxon>
        <taxon>Teleostei</taxon>
        <taxon>Neoteleostei</taxon>
        <taxon>Acanthomorphata</taxon>
        <taxon>Ovalentaria</taxon>
        <taxon>Atherinomorphae</taxon>
        <taxon>Cyprinodontiformes</taxon>
        <taxon>Goodeidae</taxon>
        <taxon>Ilyodon</taxon>
    </lineage>
</organism>
<reference evidence="1 2" key="1">
    <citation type="submission" date="2021-06" db="EMBL/GenBank/DDBJ databases">
        <authorList>
            <person name="Palmer J.M."/>
        </authorList>
    </citation>
    <scope>NUCLEOTIDE SEQUENCE [LARGE SCALE GENOMIC DNA]</scope>
    <source>
        <strain evidence="2">if_2019</strain>
        <tissue evidence="1">Muscle</tissue>
    </source>
</reference>
<accession>A0ABV0V5S5</accession>
<dbReference type="Proteomes" id="UP001482620">
    <property type="component" value="Unassembled WGS sequence"/>
</dbReference>
<sequence>MTVLTLELRKHSELTLDRKAPKNRRWMSSSVDSVPLHSSCRLKCKLYFYLKRGLWTTEQLSSSFSSKPRIESSDVVSGSGVTEHKECNIALVLDMALYGDS</sequence>
<name>A0ABV0V5S5_9TELE</name>
<evidence type="ECO:0000313" key="2">
    <source>
        <dbReference type="Proteomes" id="UP001482620"/>
    </source>
</evidence>